<organism evidence="2 3">
    <name type="scientific">Candidatus Kutchimonas denitrificans</name>
    <dbReference type="NCBI Taxonomy" id="3056748"/>
    <lineage>
        <taxon>Bacteria</taxon>
        <taxon>Pseudomonadati</taxon>
        <taxon>Gemmatimonadota</taxon>
        <taxon>Gemmatimonadia</taxon>
        <taxon>Candidatus Palauibacterales</taxon>
        <taxon>Candidatus Palauibacteraceae</taxon>
        <taxon>Candidatus Kutchimonas</taxon>
    </lineage>
</organism>
<protein>
    <submittedName>
        <fullName evidence="2">Uncharacterized protein</fullName>
    </submittedName>
</protein>
<gene>
    <name evidence="2" type="ORF">GWO12_17180</name>
</gene>
<evidence type="ECO:0000256" key="1">
    <source>
        <dbReference type="SAM" id="MobiDB-lite"/>
    </source>
</evidence>
<dbReference type="AlphaFoldDB" id="A0AAE4ZCC9"/>
<evidence type="ECO:0000313" key="3">
    <source>
        <dbReference type="Proteomes" id="UP000702544"/>
    </source>
</evidence>
<sequence>MSIYGMGRPHIDENGQRRDLKDTLEYIETEAEMAERESRYERRTLGPAPVLRHEVQSREET</sequence>
<name>A0AAE4ZCC9_9BACT</name>
<accession>A0AAE4ZCC9</accession>
<feature type="compositionally biased region" description="Basic and acidic residues" evidence="1">
    <location>
        <begin position="51"/>
        <end position="61"/>
    </location>
</feature>
<feature type="compositionally biased region" description="Basic and acidic residues" evidence="1">
    <location>
        <begin position="34"/>
        <end position="44"/>
    </location>
</feature>
<reference evidence="2 3" key="1">
    <citation type="submission" date="2020-01" db="EMBL/GenBank/DDBJ databases">
        <title>Genomes assembled from Gulf of Kutch pelagic sediment metagenomes.</title>
        <authorList>
            <person name="Chandrashekar M."/>
            <person name="Mahajan M.S."/>
            <person name="Dave K.J."/>
            <person name="Vatsa P."/>
            <person name="Nathani N.M."/>
        </authorList>
    </citation>
    <scope>NUCLEOTIDE SEQUENCE [LARGE SCALE GENOMIC DNA]</scope>
    <source>
        <strain evidence="2">KS3-K002</strain>
    </source>
</reference>
<dbReference type="Proteomes" id="UP000702544">
    <property type="component" value="Unassembled WGS sequence"/>
</dbReference>
<proteinExistence type="predicted"/>
<comment type="caution">
    <text evidence="2">The sequence shown here is derived from an EMBL/GenBank/DDBJ whole genome shotgun (WGS) entry which is preliminary data.</text>
</comment>
<feature type="region of interest" description="Disordered" evidence="1">
    <location>
        <begin position="34"/>
        <end position="61"/>
    </location>
</feature>
<evidence type="ECO:0000313" key="2">
    <source>
        <dbReference type="EMBL" id="NIR76812.1"/>
    </source>
</evidence>
<dbReference type="EMBL" id="JAACAK010000148">
    <property type="protein sequence ID" value="NIR76812.1"/>
    <property type="molecule type" value="Genomic_DNA"/>
</dbReference>